<reference evidence="5" key="1">
    <citation type="journal article" date="2020" name="mSystems">
        <title>Genome- and Community-Level Interaction Insights into Carbon Utilization and Element Cycling Functions of Hydrothermarchaeota in Hydrothermal Sediment.</title>
        <authorList>
            <person name="Zhou Z."/>
            <person name="Liu Y."/>
            <person name="Xu W."/>
            <person name="Pan J."/>
            <person name="Luo Z.H."/>
            <person name="Li M."/>
        </authorList>
    </citation>
    <scope>NUCLEOTIDE SEQUENCE [LARGE SCALE GENOMIC DNA]</scope>
    <source>
        <strain evidence="5">HyVt-85</strain>
    </source>
</reference>
<dbReference type="PANTHER" id="PTHR11558">
    <property type="entry name" value="SPERMIDINE/SPERMINE SYNTHASE"/>
    <property type="match status" value="1"/>
</dbReference>
<dbReference type="Gene3D" id="3.40.50.150">
    <property type="entry name" value="Vaccinia Virus protein VP39"/>
    <property type="match status" value="1"/>
</dbReference>
<accession>A0A7J3T984</accession>
<dbReference type="PANTHER" id="PTHR11558:SF11">
    <property type="entry name" value="SPERMIDINE SYNTHASE"/>
    <property type="match status" value="1"/>
</dbReference>
<keyword evidence="3" id="KW-0620">Polyamine biosynthesis</keyword>
<name>A0A7J3T984_9ARCH</name>
<dbReference type="Proteomes" id="UP000886130">
    <property type="component" value="Unassembled WGS sequence"/>
</dbReference>
<evidence type="ECO:0000256" key="1">
    <source>
        <dbReference type="ARBA" id="ARBA00007867"/>
    </source>
</evidence>
<protein>
    <submittedName>
        <fullName evidence="5">Spermidine synthase</fullName>
    </submittedName>
</protein>
<dbReference type="GO" id="GO:0004766">
    <property type="term" value="F:spermidine synthase activity"/>
    <property type="evidence" value="ECO:0007669"/>
    <property type="project" value="TreeGrafter"/>
</dbReference>
<gene>
    <name evidence="5" type="ORF">ENL31_01475</name>
</gene>
<dbReference type="InterPro" id="IPR029063">
    <property type="entry name" value="SAM-dependent_MTases_sf"/>
</dbReference>
<dbReference type="PROSITE" id="PS51006">
    <property type="entry name" value="PABS_2"/>
    <property type="match status" value="1"/>
</dbReference>
<feature type="active site" description="Proton acceptor" evidence="3">
    <location>
        <position position="29"/>
    </location>
</feature>
<organism evidence="5">
    <name type="scientific">Candidatus Aciduliprofundum boonei</name>
    <dbReference type="NCBI Taxonomy" id="379547"/>
    <lineage>
        <taxon>Archaea</taxon>
        <taxon>Methanobacteriati</taxon>
        <taxon>Thermoplasmatota</taxon>
        <taxon>DHVE2 group</taxon>
        <taxon>Candidatus Aciduliprofundum</taxon>
    </lineage>
</organism>
<feature type="domain" description="PABS" evidence="4">
    <location>
        <begin position="1"/>
        <end position="109"/>
    </location>
</feature>
<dbReference type="SUPFAM" id="SSF53335">
    <property type="entry name" value="S-adenosyl-L-methionine-dependent methyltransferases"/>
    <property type="match status" value="1"/>
</dbReference>
<dbReference type="InterPro" id="IPR001045">
    <property type="entry name" value="Spermi_synthase"/>
</dbReference>
<dbReference type="InterPro" id="IPR030374">
    <property type="entry name" value="PABS"/>
</dbReference>
<evidence type="ECO:0000256" key="2">
    <source>
        <dbReference type="ARBA" id="ARBA00022679"/>
    </source>
</evidence>
<comment type="similarity">
    <text evidence="1">Belongs to the spermidine/spermine synthase family.</text>
</comment>
<dbReference type="AlphaFoldDB" id="A0A7J3T984"/>
<dbReference type="GO" id="GO:0008295">
    <property type="term" value="P:spermidine biosynthetic process"/>
    <property type="evidence" value="ECO:0007669"/>
    <property type="project" value="TreeGrafter"/>
</dbReference>
<comment type="caution">
    <text evidence="5">The sequence shown here is derived from an EMBL/GenBank/DDBJ whole genome shotgun (WGS) entry which is preliminary data.</text>
</comment>
<dbReference type="EMBL" id="DRTM01000107">
    <property type="protein sequence ID" value="HHE75783.1"/>
    <property type="molecule type" value="Genomic_DNA"/>
</dbReference>
<proteinExistence type="inferred from homology"/>
<dbReference type="GO" id="GO:0005829">
    <property type="term" value="C:cytosol"/>
    <property type="evidence" value="ECO:0007669"/>
    <property type="project" value="TreeGrafter"/>
</dbReference>
<evidence type="ECO:0000259" key="4">
    <source>
        <dbReference type="PROSITE" id="PS51006"/>
    </source>
</evidence>
<evidence type="ECO:0000256" key="3">
    <source>
        <dbReference type="PROSITE-ProRule" id="PRU00354"/>
    </source>
</evidence>
<keyword evidence="2 3" id="KW-0808">Transferase</keyword>
<feature type="non-terminal residue" evidence="5">
    <location>
        <position position="1"/>
    </location>
</feature>
<sequence>YDDPRVHLHIQNGVEFIKNGEKFDVLIIDSTDPVGPAAGLFEKGFYVNLKKVLKDGGVISQQCGTPFYHPEEVCKVKTIVEKIFRYVKIYLAYIPTYPSGMWSFIIASDVPIEKRRKVKFKTKYYNDEIYYSSMVLPNFIKEKCKNYK</sequence>
<dbReference type="Pfam" id="PF01564">
    <property type="entry name" value="Spermine_synth"/>
    <property type="match status" value="1"/>
</dbReference>
<evidence type="ECO:0000313" key="5">
    <source>
        <dbReference type="EMBL" id="HHE75783.1"/>
    </source>
</evidence>